<feature type="transmembrane region" description="Helical" evidence="1">
    <location>
        <begin position="678"/>
        <end position="706"/>
    </location>
</feature>
<feature type="transmembrane region" description="Helical" evidence="1">
    <location>
        <begin position="35"/>
        <end position="59"/>
    </location>
</feature>
<protein>
    <submittedName>
        <fullName evidence="2">ABC transporter permease</fullName>
    </submittedName>
</protein>
<feature type="transmembrane region" description="Helical" evidence="1">
    <location>
        <begin position="210"/>
        <end position="236"/>
    </location>
</feature>
<sequence>MTTMPPSGDTLKLARRLLTVGRVAGRRAEAGGVRYAALLLATLVLALSLGSLVAVHAVYAGKEERRTARTPVAPEDAQARATDATTWLVGSDSLDGERRFSVVYLAPYKGDAPLPPGLDDWPEPGRVVLSPALRRAGAAEDIDHRYGRLAGTIGEEGLDEPSEWLVYVRPRDGLSPERPHAVITGFGPTAGQVSASLEPGSGRMDEKPEWMFQAAVIGMLVLPAVALLVVAARTGAHARDRRTALVAALGGRRPDRALIATGEAVSPAALGAVVAAAAVATAVLGDIRIPYTDYLLSSSHLRPYGWAAALAPLAAFLIILATVVLMDFAPRRDASGTRPRSTSRNTWMFRLAVLCPVAIILAVRGPDLFAADTALRTLTSWAGIAVTILTLPAAIATVTGKAGKLLTRLGRSHGLPGTLVAGRRTSTHPGGTARLVTGVSIALIVLMQAIAWQGLFGAQTVEARHTLDHIGRSLVTVGARGDVSASAMADFLAGAPATEAVLLTPPDGNKEKSGTLYGSCAALTALHVPCPAGETRIDKFPADPRLRELIRWSPHKDPKLLIRRTDDRTLAELAAPTGTGATLAVLRPDGKPLSVPALKRLSHQVFPRGAAVRTPGESELTAGVPNRDQGRWSALFGMVGIAVLATTAGLGAMAEFLRQGRALAPLSALTGRLRVFRTSAAWSVLAPLALAGTAGTAVAAALAAPVSAGGESSLTGGLLVWTAGVVLAVSVLLWVWASRVAIRQAQTWRPSGE</sequence>
<feature type="transmembrane region" description="Helical" evidence="1">
    <location>
        <begin position="304"/>
        <end position="326"/>
    </location>
</feature>
<accession>A0AB39TAX9</accession>
<feature type="transmembrane region" description="Helical" evidence="1">
    <location>
        <begin position="632"/>
        <end position="657"/>
    </location>
</feature>
<keyword evidence="1" id="KW-0472">Membrane</keyword>
<keyword evidence="1" id="KW-1133">Transmembrane helix</keyword>
<feature type="transmembrane region" description="Helical" evidence="1">
    <location>
        <begin position="347"/>
        <end position="366"/>
    </location>
</feature>
<evidence type="ECO:0000313" key="2">
    <source>
        <dbReference type="EMBL" id="XDQ76421.1"/>
    </source>
</evidence>
<reference evidence="2" key="1">
    <citation type="submission" date="2024-07" db="EMBL/GenBank/DDBJ databases">
        <authorList>
            <person name="Yu S.T."/>
        </authorList>
    </citation>
    <scope>NUCLEOTIDE SEQUENCE</scope>
    <source>
        <strain evidence="2">R44</strain>
    </source>
</reference>
<dbReference type="AlphaFoldDB" id="A0AB39TAX9"/>
<evidence type="ECO:0000256" key="1">
    <source>
        <dbReference type="SAM" id="Phobius"/>
    </source>
</evidence>
<feature type="transmembrane region" description="Helical" evidence="1">
    <location>
        <begin position="378"/>
        <end position="398"/>
    </location>
</feature>
<organism evidence="2">
    <name type="scientific">Streptomyces sp. R44</name>
    <dbReference type="NCBI Taxonomy" id="3238633"/>
    <lineage>
        <taxon>Bacteria</taxon>
        <taxon>Bacillati</taxon>
        <taxon>Actinomycetota</taxon>
        <taxon>Actinomycetes</taxon>
        <taxon>Kitasatosporales</taxon>
        <taxon>Streptomycetaceae</taxon>
        <taxon>Streptomyces</taxon>
    </lineage>
</organism>
<dbReference type="RefSeq" id="WP_369149028.1">
    <property type="nucleotide sequence ID" value="NZ_CP163444.1"/>
</dbReference>
<feature type="transmembrane region" description="Helical" evidence="1">
    <location>
        <begin position="718"/>
        <end position="737"/>
    </location>
</feature>
<gene>
    <name evidence="2" type="ORF">AB5J54_40525</name>
</gene>
<feature type="transmembrane region" description="Helical" evidence="1">
    <location>
        <begin position="433"/>
        <end position="455"/>
    </location>
</feature>
<feature type="transmembrane region" description="Helical" evidence="1">
    <location>
        <begin position="257"/>
        <end position="284"/>
    </location>
</feature>
<proteinExistence type="predicted"/>
<keyword evidence="1" id="KW-0812">Transmembrane</keyword>
<dbReference type="EMBL" id="CP163444">
    <property type="protein sequence ID" value="XDQ76421.1"/>
    <property type="molecule type" value="Genomic_DNA"/>
</dbReference>
<name>A0AB39TAX9_9ACTN</name>